<comment type="caution">
    <text evidence="2">The sequence shown here is derived from an EMBL/GenBank/DDBJ whole genome shotgun (WGS) entry which is preliminary data.</text>
</comment>
<feature type="transmembrane region" description="Helical" evidence="1">
    <location>
        <begin position="77"/>
        <end position="95"/>
    </location>
</feature>
<dbReference type="AlphaFoldDB" id="A0A840DI22"/>
<gene>
    <name evidence="2" type="ORF">F5897_000729</name>
</gene>
<protein>
    <submittedName>
        <fullName evidence="2">Uncharacterized protein</fullName>
    </submittedName>
</protein>
<keyword evidence="1" id="KW-0472">Membrane</keyword>
<keyword evidence="1" id="KW-0812">Transmembrane</keyword>
<organism evidence="2 3">
    <name type="scientific">Canibacter oris</name>
    <dbReference type="NCBI Taxonomy" id="1365628"/>
    <lineage>
        <taxon>Bacteria</taxon>
        <taxon>Bacillati</taxon>
        <taxon>Actinomycetota</taxon>
        <taxon>Actinomycetes</taxon>
        <taxon>Micrococcales</taxon>
        <taxon>Microbacteriaceae</taxon>
        <taxon>Canibacter</taxon>
    </lineage>
</organism>
<name>A0A840DI22_9MICO</name>
<keyword evidence="3" id="KW-1185">Reference proteome</keyword>
<evidence type="ECO:0000313" key="3">
    <source>
        <dbReference type="Proteomes" id="UP000571183"/>
    </source>
</evidence>
<reference evidence="2" key="1">
    <citation type="submission" date="2020-08" db="EMBL/GenBank/DDBJ databases">
        <title>Sequencing the genomes of 1000 actinobacteria strains.</title>
        <authorList>
            <person name="Klenk H.-P."/>
        </authorList>
    </citation>
    <scope>NUCLEOTIDE SEQUENCE [LARGE SCALE GENOMIC DNA]</scope>
    <source>
        <strain evidence="2">DSM 27064</strain>
    </source>
</reference>
<keyword evidence="1" id="KW-1133">Transmembrane helix</keyword>
<dbReference type="Proteomes" id="UP000571183">
    <property type="component" value="Unassembled WGS sequence"/>
</dbReference>
<proteinExistence type="predicted"/>
<feature type="transmembrane region" description="Helical" evidence="1">
    <location>
        <begin position="28"/>
        <end position="46"/>
    </location>
</feature>
<evidence type="ECO:0000313" key="2">
    <source>
        <dbReference type="EMBL" id="MBB4071425.1"/>
    </source>
</evidence>
<sequence length="108" mass="12052">MRGSIVTAAVWLSWIVFLSLAMNNLVHGLLSGLAFALSSFIMMVVFGRPGISWHPGFAFASVFAAAILHFMNLFEPYLLSIWALAFFVFAVIMFGKHRKRRKAEDLGV</sequence>
<feature type="transmembrane region" description="Helical" evidence="1">
    <location>
        <begin position="5"/>
        <end position="22"/>
    </location>
</feature>
<evidence type="ECO:0000256" key="1">
    <source>
        <dbReference type="SAM" id="Phobius"/>
    </source>
</evidence>
<accession>A0A840DI22</accession>
<dbReference type="EMBL" id="JACIFD010000006">
    <property type="protein sequence ID" value="MBB4071425.1"/>
    <property type="molecule type" value="Genomic_DNA"/>
</dbReference>